<evidence type="ECO:0000313" key="1">
    <source>
        <dbReference type="EMBL" id="CAA9420050.1"/>
    </source>
</evidence>
<sequence>MSGVETRDDAGYVPSGGGLLVRLLGGGVEGAGVRVTA</sequence>
<dbReference type="AlphaFoldDB" id="A0A6J4PRV2"/>
<reference evidence="1" key="1">
    <citation type="submission" date="2020-02" db="EMBL/GenBank/DDBJ databases">
        <authorList>
            <person name="Meier V. D."/>
        </authorList>
    </citation>
    <scope>NUCLEOTIDE SEQUENCE</scope>
    <source>
        <strain evidence="1">AVDCRST_MAG01</strain>
    </source>
</reference>
<dbReference type="EMBL" id="CADCUW010000308">
    <property type="protein sequence ID" value="CAA9420050.1"/>
    <property type="molecule type" value="Genomic_DNA"/>
</dbReference>
<name>A0A6J4PRV2_9ACTN</name>
<protein>
    <submittedName>
        <fullName evidence="1">Uncharacterized protein</fullName>
    </submittedName>
</protein>
<proteinExistence type="predicted"/>
<organism evidence="1">
    <name type="scientific">uncultured Rubrobacteraceae bacterium</name>
    <dbReference type="NCBI Taxonomy" id="349277"/>
    <lineage>
        <taxon>Bacteria</taxon>
        <taxon>Bacillati</taxon>
        <taxon>Actinomycetota</taxon>
        <taxon>Rubrobacteria</taxon>
        <taxon>Rubrobacterales</taxon>
        <taxon>Rubrobacteraceae</taxon>
        <taxon>environmental samples</taxon>
    </lineage>
</organism>
<accession>A0A6J4PRV2</accession>
<gene>
    <name evidence="1" type="ORF">AVDCRST_MAG01-01-2202</name>
</gene>